<dbReference type="InterPro" id="IPR001750">
    <property type="entry name" value="ND/Mrp_TM"/>
</dbReference>
<evidence type="ECO:0000256" key="10">
    <source>
        <dbReference type="ARBA" id="ARBA00022982"/>
    </source>
</evidence>
<dbReference type="GO" id="GO:0048039">
    <property type="term" value="F:ubiquinone binding"/>
    <property type="evidence" value="ECO:0007669"/>
    <property type="project" value="TreeGrafter"/>
</dbReference>
<feature type="transmembrane region" description="Helical" evidence="17">
    <location>
        <begin position="241"/>
        <end position="262"/>
    </location>
</feature>
<evidence type="ECO:0000256" key="3">
    <source>
        <dbReference type="ARBA" id="ARBA00009025"/>
    </source>
</evidence>
<evidence type="ECO:0000256" key="7">
    <source>
        <dbReference type="ARBA" id="ARBA00022660"/>
    </source>
</evidence>
<dbReference type="Pfam" id="PF00361">
    <property type="entry name" value="Proton_antipo_M"/>
    <property type="match status" value="1"/>
</dbReference>
<keyword evidence="12 17" id="KW-0520">NAD</keyword>
<feature type="transmembrane region" description="Helical" evidence="17">
    <location>
        <begin position="330"/>
        <end position="352"/>
    </location>
</feature>
<keyword evidence="10 17" id="KW-0249">Electron transport</keyword>
<evidence type="ECO:0000256" key="6">
    <source>
        <dbReference type="ARBA" id="ARBA00022448"/>
    </source>
</evidence>
<feature type="transmembrane region" description="Helical" evidence="17">
    <location>
        <begin position="85"/>
        <end position="104"/>
    </location>
</feature>
<dbReference type="PRINTS" id="PR01437">
    <property type="entry name" value="NUOXDRDTASE4"/>
</dbReference>
<keyword evidence="8 17" id="KW-0812">Transmembrane</keyword>
<comment type="subcellular location">
    <subcellularLocation>
        <location evidence="2 17">Mitochondrion membrane</location>
        <topology evidence="2 17">Multi-pass membrane protein</topology>
    </subcellularLocation>
</comment>
<evidence type="ECO:0000256" key="12">
    <source>
        <dbReference type="ARBA" id="ARBA00023027"/>
    </source>
</evidence>
<dbReference type="EMBL" id="KJ020286">
    <property type="protein sequence ID" value="AHL44250.1"/>
    <property type="molecule type" value="Genomic_DNA"/>
</dbReference>
<keyword evidence="7 17" id="KW-0679">Respiratory chain</keyword>
<feature type="domain" description="NADH:quinone oxidoreductase/Mrp antiporter transmembrane" evidence="18">
    <location>
        <begin position="107"/>
        <end position="386"/>
    </location>
</feature>
<dbReference type="EC" id="7.1.1.2" evidence="4 17"/>
<feature type="transmembrane region" description="Helical" evidence="17">
    <location>
        <begin position="269"/>
        <end position="291"/>
    </location>
</feature>
<sequence>MMMKLFMSLSFLALFINFFNWYILIIFFLSMFMYMYNFMYMNIWYSMVSYMWGGDILSISMMLLSLWIILLMILASSLLYKNSHYIYEFMFLVIFMLIFLFLTFSVNNLFMYYLFFECSLIPTLILIFGWGYQPERLMAGYYLLFYTLFFSLPMLLGIFYLKTFCFSMFYFLIKIDFNFYLYISLLMAFLVKMPMVFIHFWLPKAHVEAPISGSMILAGVLLKLGGYGIMRVFFFMENYCLNIYFISLCLFGIFIIGILCMFQVDMKSLIAYSSVAHMGLVICGLMSMNIMGILGSLLMMIGHGLCSSGMFCLANISYERTMSRSLFMNKGLLTIMPNVCLFWFILMVNNMSSPPSINLLGEIMLINGVVSFSYMSMLYLMFASFMGCMYSMYLYSSVNHGVLYSGINCASGGFCIEYYLLFMHLFPLNFLVLKIDLFTLMVF</sequence>
<evidence type="ECO:0000313" key="20">
    <source>
        <dbReference type="EMBL" id="AHL44250.1"/>
    </source>
</evidence>
<feature type="transmembrane region" description="Helical" evidence="17">
    <location>
        <begin position="143"/>
        <end position="173"/>
    </location>
</feature>
<dbReference type="InterPro" id="IPR000260">
    <property type="entry name" value="NADH4_N"/>
</dbReference>
<evidence type="ECO:0000256" key="5">
    <source>
        <dbReference type="ARBA" id="ARBA00021006"/>
    </source>
</evidence>
<feature type="transmembrane region" description="Helical" evidence="17">
    <location>
        <begin position="297"/>
        <end position="318"/>
    </location>
</feature>
<dbReference type="GO" id="GO:0003954">
    <property type="term" value="F:NADH dehydrogenase activity"/>
    <property type="evidence" value="ECO:0007669"/>
    <property type="project" value="TreeGrafter"/>
</dbReference>
<keyword evidence="9" id="KW-1278">Translocase</keyword>
<accession>A0A0F6MXZ7</accession>
<organism evidence="20">
    <name type="scientific">Adelphocoris lineolatus</name>
    <name type="common">Alfalfa plant bug</name>
    <dbReference type="NCBI Taxonomy" id="236346"/>
    <lineage>
        <taxon>Eukaryota</taxon>
        <taxon>Metazoa</taxon>
        <taxon>Ecdysozoa</taxon>
        <taxon>Arthropoda</taxon>
        <taxon>Hexapoda</taxon>
        <taxon>Insecta</taxon>
        <taxon>Pterygota</taxon>
        <taxon>Neoptera</taxon>
        <taxon>Paraneoptera</taxon>
        <taxon>Hemiptera</taxon>
        <taxon>Heteroptera</taxon>
        <taxon>Panheteroptera</taxon>
        <taxon>Cimicomorpha</taxon>
        <taxon>Miridae</taxon>
        <taxon>Mirini</taxon>
        <taxon>Adelphocoris</taxon>
    </lineage>
</organism>
<evidence type="ECO:0000256" key="16">
    <source>
        <dbReference type="ARBA" id="ARBA00049551"/>
    </source>
</evidence>
<comment type="function">
    <text evidence="1">Core subunit of the mitochondrial membrane respiratory chain NADH dehydrogenase (Complex I) that is believed to belong to the minimal assembly required for catalysis. Complex I functions in the transfer of electrons from NADH to the respiratory chain. The immediate electron acceptor for the enzyme is believed to be ubiquinone.</text>
</comment>
<evidence type="ECO:0000259" key="19">
    <source>
        <dbReference type="Pfam" id="PF01059"/>
    </source>
</evidence>
<reference evidence="20" key="1">
    <citation type="journal article" date="2014" name="PLoS ONE">
        <title>Comparative mitogenomics of plant bugs (Hemiptera: Miridae): identifying the AGG codon reassignments between serine and lysine.</title>
        <authorList>
            <person name="Wang Y."/>
            <person name="Li H."/>
            <person name="Wang P."/>
            <person name="Song F."/>
            <person name="Cai W."/>
        </authorList>
    </citation>
    <scope>NUCLEOTIDE SEQUENCE</scope>
</reference>
<feature type="transmembrane region" description="Helical" evidence="17">
    <location>
        <begin position="12"/>
        <end position="36"/>
    </location>
</feature>
<dbReference type="AlphaFoldDB" id="A0A0F6MXZ7"/>
<dbReference type="GO" id="GO:0042773">
    <property type="term" value="P:ATP synthesis coupled electron transport"/>
    <property type="evidence" value="ECO:0007669"/>
    <property type="project" value="InterPro"/>
</dbReference>
<dbReference type="GeneID" id="24419104"/>
<comment type="similarity">
    <text evidence="3 17">Belongs to the complex I subunit 4 family.</text>
</comment>
<proteinExistence type="inferred from homology"/>
<feature type="domain" description="NADH:ubiquinone oxidoreductase chain 4 N-terminal" evidence="19">
    <location>
        <begin position="2"/>
        <end position="103"/>
    </location>
</feature>
<dbReference type="GO" id="GO:0008137">
    <property type="term" value="F:NADH dehydrogenase (ubiquinone) activity"/>
    <property type="evidence" value="ECO:0007669"/>
    <property type="project" value="UniProtKB-UniRule"/>
</dbReference>
<evidence type="ECO:0000259" key="18">
    <source>
        <dbReference type="Pfam" id="PF00361"/>
    </source>
</evidence>
<geneLocation type="mitochondrion" evidence="20"/>
<protein>
    <recommendedName>
        <fullName evidence="5 17">NADH-ubiquinone oxidoreductase chain 4</fullName>
        <ecNumber evidence="4 17">7.1.1.2</ecNumber>
    </recommendedName>
</protein>
<dbReference type="InterPro" id="IPR003918">
    <property type="entry name" value="NADH_UbQ_OxRdtase"/>
</dbReference>
<evidence type="ECO:0000256" key="13">
    <source>
        <dbReference type="ARBA" id="ARBA00023075"/>
    </source>
</evidence>
<comment type="function">
    <text evidence="17">Core subunit of the mitochondrial membrane respiratory chain NADH dehydrogenase (Complex I) which catalyzes electron transfer from NADH through the respiratory chain, using ubiquinone as an electron acceptor. Essential for the catalytic activity and assembly of complex I.</text>
</comment>
<dbReference type="Pfam" id="PF01059">
    <property type="entry name" value="Oxidored_q5_N"/>
    <property type="match status" value="1"/>
</dbReference>
<feature type="transmembrane region" description="Helical" evidence="17">
    <location>
        <begin position="110"/>
        <end position="131"/>
    </location>
</feature>
<dbReference type="CTD" id="4538"/>
<evidence type="ECO:0000256" key="9">
    <source>
        <dbReference type="ARBA" id="ARBA00022967"/>
    </source>
</evidence>
<comment type="catalytic activity">
    <reaction evidence="16 17">
        <text>a ubiquinone + NADH + 5 H(+)(in) = a ubiquinol + NAD(+) + 4 H(+)(out)</text>
        <dbReference type="Rhea" id="RHEA:29091"/>
        <dbReference type="Rhea" id="RHEA-COMP:9565"/>
        <dbReference type="Rhea" id="RHEA-COMP:9566"/>
        <dbReference type="ChEBI" id="CHEBI:15378"/>
        <dbReference type="ChEBI" id="CHEBI:16389"/>
        <dbReference type="ChEBI" id="CHEBI:17976"/>
        <dbReference type="ChEBI" id="CHEBI:57540"/>
        <dbReference type="ChEBI" id="CHEBI:57945"/>
        <dbReference type="EC" id="7.1.1.2"/>
    </reaction>
</comment>
<feature type="transmembrane region" description="Helical" evidence="17">
    <location>
        <begin position="372"/>
        <end position="395"/>
    </location>
</feature>
<feature type="transmembrane region" description="Helical" evidence="17">
    <location>
        <begin position="179"/>
        <end position="202"/>
    </location>
</feature>
<feature type="transmembrane region" description="Helical" evidence="17">
    <location>
        <begin position="214"/>
        <end position="235"/>
    </location>
</feature>
<gene>
    <name evidence="20" type="primary">ND4</name>
</gene>
<evidence type="ECO:0000256" key="1">
    <source>
        <dbReference type="ARBA" id="ARBA00003257"/>
    </source>
</evidence>
<evidence type="ECO:0000256" key="14">
    <source>
        <dbReference type="ARBA" id="ARBA00023128"/>
    </source>
</evidence>
<dbReference type="PANTHER" id="PTHR43507">
    <property type="entry name" value="NADH-UBIQUINONE OXIDOREDUCTASE CHAIN 4"/>
    <property type="match status" value="1"/>
</dbReference>
<keyword evidence="13 17" id="KW-0830">Ubiquinone</keyword>
<evidence type="ECO:0000256" key="2">
    <source>
        <dbReference type="ARBA" id="ARBA00004225"/>
    </source>
</evidence>
<feature type="transmembrane region" description="Helical" evidence="17">
    <location>
        <begin position="56"/>
        <end position="78"/>
    </location>
</feature>
<name>A0A0F6MXZ7_ADELI</name>
<keyword evidence="15 17" id="KW-0472">Membrane</keyword>
<keyword evidence="11 17" id="KW-1133">Transmembrane helix</keyword>
<dbReference type="RefSeq" id="YP_009141025.1">
    <property type="nucleotide sequence ID" value="NC_027143.1"/>
</dbReference>
<evidence type="ECO:0000256" key="11">
    <source>
        <dbReference type="ARBA" id="ARBA00022989"/>
    </source>
</evidence>
<dbReference type="PANTHER" id="PTHR43507:SF20">
    <property type="entry name" value="NADH-UBIQUINONE OXIDOREDUCTASE CHAIN 4"/>
    <property type="match status" value="1"/>
</dbReference>
<evidence type="ECO:0000256" key="8">
    <source>
        <dbReference type="ARBA" id="ARBA00022692"/>
    </source>
</evidence>
<feature type="transmembrane region" description="Helical" evidence="17">
    <location>
        <begin position="402"/>
        <end position="421"/>
    </location>
</feature>
<dbReference type="GO" id="GO:0031966">
    <property type="term" value="C:mitochondrial membrane"/>
    <property type="evidence" value="ECO:0007669"/>
    <property type="project" value="UniProtKB-SubCell"/>
</dbReference>
<keyword evidence="14 17" id="KW-0496">Mitochondrion</keyword>
<keyword evidence="6 17" id="KW-0813">Transport</keyword>
<evidence type="ECO:0000256" key="17">
    <source>
        <dbReference type="RuleBase" id="RU003297"/>
    </source>
</evidence>
<dbReference type="GO" id="GO:0015990">
    <property type="term" value="P:electron transport coupled proton transport"/>
    <property type="evidence" value="ECO:0007669"/>
    <property type="project" value="TreeGrafter"/>
</dbReference>
<evidence type="ECO:0000256" key="15">
    <source>
        <dbReference type="ARBA" id="ARBA00023136"/>
    </source>
</evidence>
<evidence type="ECO:0000256" key="4">
    <source>
        <dbReference type="ARBA" id="ARBA00012944"/>
    </source>
</evidence>